<feature type="domain" description="FMP27/BLTP2/Hobbit GFWDK motif-containing RBG unit" evidence="4">
    <location>
        <begin position="1148"/>
        <end position="1280"/>
    </location>
</feature>
<feature type="compositionally biased region" description="Polar residues" evidence="2">
    <location>
        <begin position="1621"/>
        <end position="1643"/>
    </location>
</feature>
<reference evidence="5" key="1">
    <citation type="submission" date="2023-11" db="EMBL/GenBank/DDBJ databases">
        <title>Genome assemblies of two species of porcelain crab, Petrolisthes cinctipes and Petrolisthes manimaculis (Anomura: Porcellanidae).</title>
        <authorList>
            <person name="Angst P."/>
        </authorList>
    </citation>
    <scope>NUCLEOTIDE SEQUENCE</scope>
    <source>
        <strain evidence="5">PB745_02</strain>
        <tissue evidence="5">Gill</tissue>
    </source>
</reference>
<feature type="compositionally biased region" description="Low complexity" evidence="2">
    <location>
        <begin position="590"/>
        <end position="618"/>
    </location>
</feature>
<keyword evidence="3" id="KW-1133">Transmembrane helix</keyword>
<feature type="region of interest" description="Disordered" evidence="2">
    <location>
        <begin position="820"/>
        <end position="845"/>
    </location>
</feature>
<dbReference type="Proteomes" id="UP001292094">
    <property type="component" value="Unassembled WGS sequence"/>
</dbReference>
<gene>
    <name evidence="5" type="ORF">Pmani_022997</name>
</gene>
<sequence length="2339" mass="265262">MYSLQAVFFVIFALYYIITRGVPRLLSWFIVRKYQTEIKIGRISLFRLSFEDVFIKKSGLSIKVERIGATSSLFNQEERKIFAIKVHDVRIEREVSEKRGKGGHNEAAGGGVEAMFAQAMASTQQQQQQQQQSQSELHVIKLRISPSVVTLAQFFGLHLMNLSVMYLREKWPECLLHASAEKITVEGATLSQSNVAVIIRVDGAHFKLLQHVGEGDEGGRGGGGVKGASPGGEEGWGIMSSGHGQDPSLVECAISLKLSVEANAETTVAAMENISVQLSQPQVTIRERLFTFLEHKALAATPLTAPTDLSYRPPPQSTESFPVLLHKYWLFLPLKFQVKIEDIGIKFLNNLGQTALEGQLGAIDLQTHLNREGALENLPALLPDLSTELQVDNIRVQCTHNSSLALIRFTLQTQFVGDRVNVQSEFRSLHVTYDHRDLSVWTTYLSRRKSLPPSVPSTSKWRQQEQPTPLRQLLRRYCFGMIVELWDFSCCGSMPEAQQGQSSLQHVRASLAMTQEVAQVVGEVILESFVATLGKVAHSDTPAMPQVATVAGPKRNHIWGAPAYVGLCLVQLSSLPPQSTSTTPVPPSSAQPQPQSTPAADPTSTPASAPTTPAPSSLFPPLQAEALVDNVQLEWSPELASFITSLVSYAQELKSYSRRLRSRHPLPPATSQTTHSSSSSKPPQGPTTPQVAPSGGSEVIGSFSAKCTNINVFAVTEQKVSIMVRVDNLESQRAARNAKTTIVGTKILRFVPYGAQYSCVKSSEIKGECGQLSEVVVESVNGELLMNMTEQLHLTWSTTTHMTLLTLAQEISAFLSTLKAPQQESHEGVKGEKRPEEEERKEEGSGLQLQLIARGDIRIGAELSSQHNMCFILRDLTYLMANGRILCQSEELQIHFDGHKIMCLSGGKLSRALQSREVREERESVPELTVKQNKSWKLTVDTWKTTFPYKYSFAAAFSDDLLSLVKWAKLVHPPRSTPPPTTLIPPLPPDIVIRVRHWLLEVGDDPFEVKLRYNYELLEDEYVECCKRLKALDTRVEELRRTLFLIPTGKIDELYRNLQEKNSETYIKRSKLMYGTAPMRTQLFTWTMRDVVIFALADPTYHGTERVIHHMMDIDLESPWPEEGQEFSTLWCRMISASCGQWKFSLRDYPQPLLHIRDLELWGRLIGAEQRASKRAIRNVKVEVGAPWQDINVHRTMSALKFYHDFSCEVKTFVAAYGPCWEPAVAQFNIALSLINQPSRDPSTPLPWWDKLRLLFHGRLTMMVQRMTLLLHASLDPYNTTEEMELTWTNLTMDWTNARIIFKGELNVLVRTASKYDDAKLLHLPNLKLTVKMNWLCQGNPNDHHSVMLCAPDKLPEYSSNQEHDSYRAFRSQHLSMNLCLETKTAKKGNAVVSPVIEALFYGSTLRWFENLKFILSGVARPTRRGPLFNNNRQRRPQLSRHYKSIHLSISFQRFDVRYWMSVGVKKGFHLSGEQLYLSSEHSLALVPLRDGLKHRPRSNWSIVFLGSELRHAQVWLQSLLKDAQQQEVDDVEEMLSQPVEKFYFLNVNKVEYKWETLTPMPPCPSLDQFHCEPTHRLVVHDLKGVWTTNNRDIVLALYDSWTKSQQLRRNLTPDIIKSYNPESSTPQKPRSRSLTDPNSSQNLTSPTTLPVPPVQATPSPMSRLQSGHAQALLQQLIAEADNNQVAFSEDCSKEYERDHMLHGIKACNKDDVIHKQWLIELVDSQVLLKGCETQGYVILSAAKSQILQQIHRPVWQDHSLVTKTSWVGSLQCMQYYATVSPGEKETQMDNIMWLTMNNIMDKDSQVISQIADIVGSGQSVGGVVSKTVGSKDEDDGMQLQRIVSRCNCNFFYVSYGETGLDMSLLEEVQPPLPEDDLWNRNVEAVDTFTLAHEDLCASTNSLQYNMVVDILNNLLLYVDPRKKEAMEGIARMRFQLQLNSRDDQRKPIIRLQNQVRYHLSQLRTLEKQVYLVQRQLDKEPNNNTLKNEKHELEQLVSDCKEQVNSLSEELAMRIHCYNETQLSANHKLTVSGGDKQVKVIRMNEVSFRNAQWRLTETDGQLGIADLILSNFLYTKKTNADDSGEHLLELGYVLMRNLLPNQPYQDVLMPSEVQRNMPIDRQRTLRIFCREKPPCGGISIIEHFEINVVPLNISLTYQFFKTMMKFCFPDNATEEEMSTTSHGQSTKGNRKQGSLRKSHKESSFYVSLQDKDDVEIMKQRAEQNKLFVYIKIPELPVRVSYKGKKEKNLEDVNNVRLVIPTLEYHNVTWTWLDFLMAMKQDSKSALVSQAIKHKLNLSHFRPDDTATPNEEDKARLLLGSKLMPPESKGTKKSLFKFNR</sequence>
<name>A0AAE1PCV1_9EUCA</name>
<evidence type="ECO:0000256" key="2">
    <source>
        <dbReference type="SAM" id="MobiDB-lite"/>
    </source>
</evidence>
<dbReference type="EMBL" id="JAWZYT010002332">
    <property type="protein sequence ID" value="KAK4305097.1"/>
    <property type="molecule type" value="Genomic_DNA"/>
</dbReference>
<dbReference type="InterPro" id="IPR045167">
    <property type="entry name" value="Hobbit"/>
</dbReference>
<protein>
    <recommendedName>
        <fullName evidence="4">FMP27/BLTP2/Hobbit GFWDK motif-containing RBG unit domain-containing protein</fullName>
    </recommendedName>
</protein>
<feature type="compositionally biased region" description="Polar residues" evidence="2">
    <location>
        <begin position="2178"/>
        <end position="2187"/>
    </location>
</feature>
<feature type="coiled-coil region" evidence="1">
    <location>
        <begin position="1983"/>
        <end position="2010"/>
    </location>
</feature>
<feature type="region of interest" description="Disordered" evidence="2">
    <location>
        <begin position="212"/>
        <end position="236"/>
    </location>
</feature>
<keyword evidence="1" id="KW-0175">Coiled coil</keyword>
<evidence type="ECO:0000256" key="1">
    <source>
        <dbReference type="SAM" id="Coils"/>
    </source>
</evidence>
<dbReference type="PANTHER" id="PTHR15678">
    <property type="entry name" value="ANTIGEN MLAA-22-RELATED"/>
    <property type="match status" value="1"/>
</dbReference>
<feature type="compositionally biased region" description="Basic and acidic residues" evidence="2">
    <location>
        <begin position="824"/>
        <end position="844"/>
    </location>
</feature>
<proteinExistence type="predicted"/>
<accession>A0AAE1PCV1</accession>
<keyword evidence="3" id="KW-0812">Transmembrane</keyword>
<feature type="region of interest" description="Disordered" evidence="2">
    <location>
        <begin position="2177"/>
        <end position="2198"/>
    </location>
</feature>
<evidence type="ECO:0000256" key="3">
    <source>
        <dbReference type="SAM" id="Phobius"/>
    </source>
</evidence>
<organism evidence="5 6">
    <name type="scientific">Petrolisthes manimaculis</name>
    <dbReference type="NCBI Taxonomy" id="1843537"/>
    <lineage>
        <taxon>Eukaryota</taxon>
        <taxon>Metazoa</taxon>
        <taxon>Ecdysozoa</taxon>
        <taxon>Arthropoda</taxon>
        <taxon>Crustacea</taxon>
        <taxon>Multicrustacea</taxon>
        <taxon>Malacostraca</taxon>
        <taxon>Eumalacostraca</taxon>
        <taxon>Eucarida</taxon>
        <taxon>Decapoda</taxon>
        <taxon>Pleocyemata</taxon>
        <taxon>Anomura</taxon>
        <taxon>Galatheoidea</taxon>
        <taxon>Porcellanidae</taxon>
        <taxon>Petrolisthes</taxon>
    </lineage>
</organism>
<feature type="region of interest" description="Disordered" evidence="2">
    <location>
        <begin position="660"/>
        <end position="696"/>
    </location>
</feature>
<dbReference type="PANTHER" id="PTHR15678:SF6">
    <property type="entry name" value="BRIDGE-LIKE LIPID TRANSFER PROTEIN FAMILY MEMBER 2"/>
    <property type="match status" value="1"/>
</dbReference>
<feature type="compositionally biased region" description="Basic residues" evidence="2">
    <location>
        <begin position="2188"/>
        <end position="2198"/>
    </location>
</feature>
<evidence type="ECO:0000313" key="6">
    <source>
        <dbReference type="Proteomes" id="UP001292094"/>
    </source>
</evidence>
<feature type="region of interest" description="Disordered" evidence="2">
    <location>
        <begin position="1613"/>
        <end position="1666"/>
    </location>
</feature>
<feature type="compositionally biased region" description="Low complexity" evidence="2">
    <location>
        <begin position="669"/>
        <end position="690"/>
    </location>
</feature>
<keyword evidence="6" id="KW-1185">Reference proteome</keyword>
<dbReference type="InterPro" id="IPR019441">
    <property type="entry name" value="FMP27/BLTP2/Hobbit_GFWDK_RBG"/>
</dbReference>
<dbReference type="SMART" id="SM01214">
    <property type="entry name" value="Fmp27_GFWDK"/>
    <property type="match status" value="1"/>
</dbReference>
<feature type="compositionally biased region" description="Polar residues" evidence="2">
    <location>
        <begin position="1657"/>
        <end position="1666"/>
    </location>
</feature>
<dbReference type="Pfam" id="PF10344">
    <property type="entry name" value="Hobbit"/>
    <property type="match status" value="2"/>
</dbReference>
<evidence type="ECO:0000259" key="4">
    <source>
        <dbReference type="SMART" id="SM01214"/>
    </source>
</evidence>
<comment type="caution">
    <text evidence="5">The sequence shown here is derived from an EMBL/GenBank/DDBJ whole genome shotgun (WGS) entry which is preliminary data.</text>
</comment>
<feature type="compositionally biased region" description="Gly residues" evidence="2">
    <location>
        <begin position="220"/>
        <end position="235"/>
    </location>
</feature>
<feature type="region of interest" description="Disordered" evidence="2">
    <location>
        <begin position="578"/>
        <end position="618"/>
    </location>
</feature>
<feature type="transmembrane region" description="Helical" evidence="3">
    <location>
        <begin position="6"/>
        <end position="31"/>
    </location>
</feature>
<evidence type="ECO:0000313" key="5">
    <source>
        <dbReference type="EMBL" id="KAK4305097.1"/>
    </source>
</evidence>
<keyword evidence="3" id="KW-0472">Membrane</keyword>